<protein>
    <recommendedName>
        <fullName evidence="5">Poly A polymerase head domain-containing protein</fullName>
    </recommendedName>
</protein>
<dbReference type="SUPFAM" id="SSF81891">
    <property type="entry name" value="Poly A polymerase C-terminal region-like"/>
    <property type="match status" value="1"/>
</dbReference>
<accession>A0A439D1J8</accession>
<dbReference type="Gene3D" id="1.10.3090.10">
    <property type="entry name" value="cca-adding enzyme, domain 2"/>
    <property type="match status" value="1"/>
</dbReference>
<organism evidence="6 7">
    <name type="scientific">Xylaria grammica</name>
    <dbReference type="NCBI Taxonomy" id="363999"/>
    <lineage>
        <taxon>Eukaryota</taxon>
        <taxon>Fungi</taxon>
        <taxon>Dikarya</taxon>
        <taxon>Ascomycota</taxon>
        <taxon>Pezizomycotina</taxon>
        <taxon>Sordariomycetes</taxon>
        <taxon>Xylariomycetidae</taxon>
        <taxon>Xylariales</taxon>
        <taxon>Xylariaceae</taxon>
        <taxon>Xylaria</taxon>
    </lineage>
</organism>
<dbReference type="EMBL" id="RYZI01000205">
    <property type="protein sequence ID" value="RWA08333.1"/>
    <property type="molecule type" value="Genomic_DNA"/>
</dbReference>
<dbReference type="PANTHER" id="PTHR13734:SF5">
    <property type="entry name" value="CCA TRNA NUCLEOTIDYLTRANSFERASE, MITOCHONDRIAL"/>
    <property type="match status" value="1"/>
</dbReference>
<evidence type="ECO:0000313" key="6">
    <source>
        <dbReference type="EMBL" id="RWA08333.1"/>
    </source>
</evidence>
<dbReference type="SUPFAM" id="SSF81301">
    <property type="entry name" value="Nucleotidyltransferase"/>
    <property type="match status" value="1"/>
</dbReference>
<feature type="domain" description="Poly A polymerase head" evidence="5">
    <location>
        <begin position="21"/>
        <end position="86"/>
    </location>
</feature>
<evidence type="ECO:0000313" key="7">
    <source>
        <dbReference type="Proteomes" id="UP000286045"/>
    </source>
</evidence>
<dbReference type="GO" id="GO:0052929">
    <property type="term" value="F:ATP:3'-cytidine-cytidine-tRNA adenylyltransferase activity"/>
    <property type="evidence" value="ECO:0007669"/>
    <property type="project" value="TreeGrafter"/>
</dbReference>
<proteinExistence type="inferred from homology"/>
<dbReference type="GO" id="GO:0052927">
    <property type="term" value="F:CC tRNA cytidylyltransferase activity"/>
    <property type="evidence" value="ECO:0007669"/>
    <property type="project" value="TreeGrafter"/>
</dbReference>
<evidence type="ECO:0000256" key="4">
    <source>
        <dbReference type="RuleBase" id="RU003953"/>
    </source>
</evidence>
<sequence length="399" mass="44654">MERNADMSKKLETACGKLFGLDVDLVNLRKEVYDGQSRNPDMEFGTPEEDAFRRDATVNAMFFHLGKQEVVDLTGRGLKDLAAGIVMTPLDPHQTFMNDPLRVLRLIRVGSKLGFALHPEATQCMKENEIRQALDAMITRDRIGIELFKMVKDANAAVAFQRTFESNLYTPIFLRLYSALVETLQAEFPVLGWSISPLWPVTWPRAYQLLAYLLKDSSNLGNMVRSEENVDHLRIMAAYAPIAGLRRKMLGQAVRKAMTALRTPTKISKVFESALKNFNSILAILDTTATRSEKPASRSLVSMALRSWGAAWSTQITYVMLAQAVYAPQTSTASAPSVCGSSMDEILVGPLLERFSAFADLVWDQDLRDAHLQRPLLNGNEIQKLFSFAKRGEVSQERA</sequence>
<dbReference type="GO" id="GO:0001680">
    <property type="term" value="P:tRNA 3'-terminal CCA addition"/>
    <property type="evidence" value="ECO:0007669"/>
    <property type="project" value="UniProtKB-ARBA"/>
</dbReference>
<evidence type="ECO:0000259" key="5">
    <source>
        <dbReference type="Pfam" id="PF01743"/>
    </source>
</evidence>
<dbReference type="Pfam" id="PF01743">
    <property type="entry name" value="PolyA_pol"/>
    <property type="match status" value="1"/>
</dbReference>
<reference evidence="6 7" key="1">
    <citation type="submission" date="2018-12" db="EMBL/GenBank/DDBJ databases">
        <title>Draft genome sequence of Xylaria grammica IHI A82.</title>
        <authorList>
            <person name="Buettner E."/>
            <person name="Kellner H."/>
        </authorList>
    </citation>
    <scope>NUCLEOTIDE SEQUENCE [LARGE SCALE GENOMIC DNA]</scope>
    <source>
        <strain evidence="6 7">IHI A82</strain>
    </source>
</reference>
<comment type="caution">
    <text evidence="6">The sequence shown here is derived from an EMBL/GenBank/DDBJ whole genome shotgun (WGS) entry which is preliminary data.</text>
</comment>
<dbReference type="AlphaFoldDB" id="A0A439D1J8"/>
<dbReference type="InterPro" id="IPR043519">
    <property type="entry name" value="NT_sf"/>
</dbReference>
<gene>
    <name evidence="6" type="ORF">EKO27_g6772</name>
</gene>
<keyword evidence="2 4" id="KW-0808">Transferase</keyword>
<evidence type="ECO:0000256" key="3">
    <source>
        <dbReference type="ARBA" id="ARBA00022884"/>
    </source>
</evidence>
<keyword evidence="3 4" id="KW-0694">RNA-binding</keyword>
<dbReference type="Proteomes" id="UP000286045">
    <property type="component" value="Unassembled WGS sequence"/>
</dbReference>
<dbReference type="InterPro" id="IPR002646">
    <property type="entry name" value="PolA_pol_head_dom"/>
</dbReference>
<dbReference type="Gene3D" id="3.30.460.10">
    <property type="entry name" value="Beta Polymerase, domain 2"/>
    <property type="match status" value="1"/>
</dbReference>
<name>A0A439D1J8_9PEZI</name>
<dbReference type="STRING" id="363999.A0A439D1J8"/>
<dbReference type="PANTHER" id="PTHR13734">
    <property type="entry name" value="TRNA-NUCLEOTIDYLTRANSFERASE"/>
    <property type="match status" value="1"/>
</dbReference>
<evidence type="ECO:0000256" key="2">
    <source>
        <dbReference type="ARBA" id="ARBA00022679"/>
    </source>
</evidence>
<evidence type="ECO:0000256" key="1">
    <source>
        <dbReference type="ARBA" id="ARBA00007265"/>
    </source>
</evidence>
<keyword evidence="7" id="KW-1185">Reference proteome</keyword>
<dbReference type="GO" id="GO:0003723">
    <property type="term" value="F:RNA binding"/>
    <property type="evidence" value="ECO:0007669"/>
    <property type="project" value="UniProtKB-KW"/>
</dbReference>
<comment type="similarity">
    <text evidence="1 4">Belongs to the tRNA nucleotidyltransferase/poly(A) polymerase family.</text>
</comment>